<reference evidence="3" key="1">
    <citation type="submission" date="2017-02" db="UniProtKB">
        <authorList>
            <consortium name="WormBaseParasite"/>
        </authorList>
    </citation>
    <scope>IDENTIFICATION</scope>
</reference>
<sequence>MKILFEKPPPIAIKICEEYKLPLWTAAEGLLHIFPQVKEFEVLIAVAKAMLYVYNIALFAFFHSQNANLRAPNGQRVLNILNSSFSSDLMGDECRFQTLWRSGVLISMREGQYSTYPGVMNPEFILVGLYDHLTPLRIFKKHPEWFNVLMANLPQSFEVRIASTPAFDQAKLIDIPQPHLSLLVQTPLKFEGANAYRTRFLHQGYLFDLNPANVIVGACETVQQVP</sequence>
<gene>
    <name evidence="1" type="ORF">ACOC_LOCUS6873</name>
</gene>
<dbReference type="EMBL" id="UYYA01003985">
    <property type="protein sequence ID" value="VDM58458.1"/>
    <property type="molecule type" value="Genomic_DNA"/>
</dbReference>
<protein>
    <submittedName>
        <fullName evidence="3">Type I-D CRISPR-associated protein Cas5/Csc1</fullName>
    </submittedName>
</protein>
<name>A0A0R3PP05_ANGCS</name>
<accession>A0A0R3PP05</accession>
<proteinExistence type="predicted"/>
<evidence type="ECO:0000313" key="3">
    <source>
        <dbReference type="WBParaSite" id="ACOC_0000687201-mRNA-1"/>
    </source>
</evidence>
<keyword evidence="2" id="KW-1185">Reference proteome</keyword>
<evidence type="ECO:0000313" key="1">
    <source>
        <dbReference type="EMBL" id="VDM58458.1"/>
    </source>
</evidence>
<dbReference type="WBParaSite" id="ACOC_0000687201-mRNA-1">
    <property type="protein sequence ID" value="ACOC_0000687201-mRNA-1"/>
    <property type="gene ID" value="ACOC_0000687201"/>
</dbReference>
<organism evidence="3">
    <name type="scientific">Angiostrongylus costaricensis</name>
    <name type="common">Nematode worm</name>
    <dbReference type="NCBI Taxonomy" id="334426"/>
    <lineage>
        <taxon>Eukaryota</taxon>
        <taxon>Metazoa</taxon>
        <taxon>Ecdysozoa</taxon>
        <taxon>Nematoda</taxon>
        <taxon>Chromadorea</taxon>
        <taxon>Rhabditida</taxon>
        <taxon>Rhabditina</taxon>
        <taxon>Rhabditomorpha</taxon>
        <taxon>Strongyloidea</taxon>
        <taxon>Metastrongylidae</taxon>
        <taxon>Angiostrongylus</taxon>
    </lineage>
</organism>
<reference evidence="1 2" key="2">
    <citation type="submission" date="2018-11" db="EMBL/GenBank/DDBJ databases">
        <authorList>
            <consortium name="Pathogen Informatics"/>
        </authorList>
    </citation>
    <scope>NUCLEOTIDE SEQUENCE [LARGE SCALE GENOMIC DNA]</scope>
    <source>
        <strain evidence="1 2">Costa Rica</strain>
    </source>
</reference>
<evidence type="ECO:0000313" key="2">
    <source>
        <dbReference type="Proteomes" id="UP000267027"/>
    </source>
</evidence>
<dbReference type="AlphaFoldDB" id="A0A0R3PP05"/>
<dbReference type="Proteomes" id="UP000267027">
    <property type="component" value="Unassembled WGS sequence"/>
</dbReference>